<dbReference type="InterPro" id="IPR006050">
    <property type="entry name" value="DNA_photolyase_N"/>
</dbReference>
<dbReference type="InterPro" id="IPR014729">
    <property type="entry name" value="Rossmann-like_a/b/a_fold"/>
</dbReference>
<protein>
    <recommendedName>
        <fullName evidence="4">Deoxyribodipyrimidine photo-lyase</fullName>
        <ecNumber evidence="3">4.1.99.3</ecNumber>
    </recommendedName>
    <alternativeName>
        <fullName evidence="8">DNA photolyase</fullName>
    </alternativeName>
    <alternativeName>
        <fullName evidence="11">Photoreactivating enzyme</fullName>
    </alternativeName>
</protein>
<dbReference type="PROSITE" id="PS51645">
    <property type="entry name" value="PHR_CRY_ALPHA_BETA"/>
    <property type="match status" value="1"/>
</dbReference>
<name>A0A2N5X494_9GAMM</name>
<evidence type="ECO:0000313" key="16">
    <source>
        <dbReference type="EMBL" id="PLW69316.1"/>
    </source>
</evidence>
<keyword evidence="7 14" id="KW-0157">Chromophore</keyword>
<dbReference type="InterPro" id="IPR005101">
    <property type="entry name" value="Cryptochr/Photolyase_FAD-bd"/>
</dbReference>
<proteinExistence type="inferred from homology"/>
<comment type="function">
    <text evidence="10">Involved in repair of UV radiation-induced DNA damage. Catalyzes the light-dependent monomerization (300-600 nm) of cyclobutyl pyrimidine dimers (in cis-syn configuration), which are formed between adjacent bases on the same DNA strand upon exposure to ultraviolet radiation.</text>
</comment>
<comment type="caution">
    <text evidence="16">The sequence shown here is derived from an EMBL/GenBank/DDBJ whole genome shotgun (WGS) entry which is preliminary data.</text>
</comment>
<feature type="site" description="Electron transfer via tryptophanyl radical" evidence="13">
    <location>
        <position position="364"/>
    </location>
</feature>
<reference evidence="16 17" key="1">
    <citation type="submission" date="2018-01" db="EMBL/GenBank/DDBJ databases">
        <title>The draft genome sequence of Halioglobus lutimaris HF004.</title>
        <authorList>
            <person name="Du Z.-J."/>
            <person name="Shi M.-J."/>
        </authorList>
    </citation>
    <scope>NUCLEOTIDE SEQUENCE [LARGE SCALE GENOMIC DNA]</scope>
    <source>
        <strain evidence="16 17">HF004</strain>
    </source>
</reference>
<dbReference type="GO" id="GO:0000719">
    <property type="term" value="P:photoreactive repair"/>
    <property type="evidence" value="ECO:0007669"/>
    <property type="project" value="UniProtKB-ARBA"/>
</dbReference>
<dbReference type="Gene3D" id="1.10.579.10">
    <property type="entry name" value="DNA Cyclobutane Dipyrimidine Photolyase, subunit A, domain 3"/>
    <property type="match status" value="1"/>
</dbReference>
<dbReference type="OrthoDB" id="9772484at2"/>
<dbReference type="InterPro" id="IPR036155">
    <property type="entry name" value="Crypto/Photolyase_N_sf"/>
</dbReference>
<comment type="catalytic activity">
    <reaction evidence="9">
        <text>cyclobutadipyrimidine (in DNA) = 2 pyrimidine residues (in DNA).</text>
        <dbReference type="EC" id="4.1.99.3"/>
    </reaction>
</comment>
<dbReference type="EMBL" id="PKUS01000007">
    <property type="protein sequence ID" value="PLW69316.1"/>
    <property type="molecule type" value="Genomic_DNA"/>
</dbReference>
<evidence type="ECO:0000256" key="2">
    <source>
        <dbReference type="ARBA" id="ARBA00005862"/>
    </source>
</evidence>
<comment type="similarity">
    <text evidence="14">Belongs to the DNA photolyase family.</text>
</comment>
<evidence type="ECO:0000256" key="9">
    <source>
        <dbReference type="ARBA" id="ARBA00033999"/>
    </source>
</evidence>
<evidence type="ECO:0000256" key="5">
    <source>
        <dbReference type="ARBA" id="ARBA00022630"/>
    </source>
</evidence>
<dbReference type="PANTHER" id="PTHR11455">
    <property type="entry name" value="CRYPTOCHROME"/>
    <property type="match status" value="1"/>
</dbReference>
<feature type="binding site" evidence="12">
    <location>
        <begin position="241"/>
        <end position="245"/>
    </location>
    <ligand>
        <name>FAD</name>
        <dbReference type="ChEBI" id="CHEBI:57692"/>
    </ligand>
</feature>
<dbReference type="SUPFAM" id="SSF48173">
    <property type="entry name" value="Cryptochrome/photolyase FAD-binding domain"/>
    <property type="match status" value="1"/>
</dbReference>
<feature type="binding site" evidence="12">
    <location>
        <begin position="377"/>
        <end position="379"/>
    </location>
    <ligand>
        <name>FAD</name>
        <dbReference type="ChEBI" id="CHEBI:57692"/>
    </ligand>
</feature>
<organism evidence="16 17">
    <name type="scientific">Pseudohalioglobus lutimaris</name>
    <dbReference type="NCBI Taxonomy" id="1737061"/>
    <lineage>
        <taxon>Bacteria</taxon>
        <taxon>Pseudomonadati</taxon>
        <taxon>Pseudomonadota</taxon>
        <taxon>Gammaproteobacteria</taxon>
        <taxon>Cellvibrionales</taxon>
        <taxon>Halieaceae</taxon>
        <taxon>Pseudohalioglobus</taxon>
    </lineage>
</organism>
<keyword evidence="17" id="KW-1185">Reference proteome</keyword>
<evidence type="ECO:0000256" key="8">
    <source>
        <dbReference type="ARBA" id="ARBA00031671"/>
    </source>
</evidence>
<dbReference type="RefSeq" id="WP_101517692.1">
    <property type="nucleotide sequence ID" value="NZ_PKUS01000007.1"/>
</dbReference>
<dbReference type="SUPFAM" id="SSF52425">
    <property type="entry name" value="Cryptochrome/photolyase, N-terminal domain"/>
    <property type="match status" value="1"/>
</dbReference>
<keyword evidence="16" id="KW-0456">Lyase</keyword>
<evidence type="ECO:0000256" key="14">
    <source>
        <dbReference type="RuleBase" id="RU004182"/>
    </source>
</evidence>
<feature type="site" description="Electron transfer via tryptophanyl radical" evidence="13">
    <location>
        <position position="387"/>
    </location>
</feature>
<dbReference type="GO" id="GO:0009416">
    <property type="term" value="P:response to light stimulus"/>
    <property type="evidence" value="ECO:0007669"/>
    <property type="project" value="TreeGrafter"/>
</dbReference>
<evidence type="ECO:0000256" key="1">
    <source>
        <dbReference type="ARBA" id="ARBA00001932"/>
    </source>
</evidence>
<feature type="binding site" evidence="12">
    <location>
        <position position="277"/>
    </location>
    <ligand>
        <name>FAD</name>
        <dbReference type="ChEBI" id="CHEBI:57692"/>
    </ligand>
</feature>
<dbReference type="InterPro" id="IPR018394">
    <property type="entry name" value="DNA_photolyase_1_CS_C"/>
</dbReference>
<evidence type="ECO:0000256" key="6">
    <source>
        <dbReference type="ARBA" id="ARBA00022827"/>
    </source>
</evidence>
<comment type="cofactor">
    <cofactor evidence="12">
        <name>FAD</name>
        <dbReference type="ChEBI" id="CHEBI:57692"/>
    </cofactor>
    <text evidence="12">Binds 1 FAD per subunit.</text>
</comment>
<dbReference type="GO" id="GO:0071949">
    <property type="term" value="F:FAD binding"/>
    <property type="evidence" value="ECO:0007669"/>
    <property type="project" value="TreeGrafter"/>
</dbReference>
<dbReference type="FunFam" id="1.10.579.10:FF:000003">
    <property type="entry name" value="Deoxyribodipyrimidine photo-lyase"/>
    <property type="match status" value="1"/>
</dbReference>
<evidence type="ECO:0000256" key="13">
    <source>
        <dbReference type="PIRSR" id="PIRSR602081-2"/>
    </source>
</evidence>
<dbReference type="PRINTS" id="PR00147">
    <property type="entry name" value="DNAPHOTLYASE"/>
</dbReference>
<feature type="domain" description="Photolyase/cryptochrome alpha/beta" evidence="15">
    <location>
        <begin position="6"/>
        <end position="135"/>
    </location>
</feature>
<dbReference type="Proteomes" id="UP000235005">
    <property type="component" value="Unassembled WGS sequence"/>
</dbReference>
<dbReference type="Gene3D" id="3.40.50.620">
    <property type="entry name" value="HUPs"/>
    <property type="match status" value="1"/>
</dbReference>
<accession>A0A2N5X494</accession>
<dbReference type="InterPro" id="IPR002081">
    <property type="entry name" value="Cryptochrome/DNA_photolyase_1"/>
</dbReference>
<dbReference type="GO" id="GO:0003904">
    <property type="term" value="F:deoxyribodipyrimidine photo-lyase activity"/>
    <property type="evidence" value="ECO:0007669"/>
    <property type="project" value="UniProtKB-EC"/>
</dbReference>
<comment type="cofactor">
    <cofactor evidence="1">
        <name>(6R)-5,10-methylene-5,6,7,8-tetrahydrofolate</name>
        <dbReference type="ChEBI" id="CHEBI:15636"/>
    </cofactor>
</comment>
<dbReference type="InterPro" id="IPR036134">
    <property type="entry name" value="Crypto/Photolyase_FAD-like_sf"/>
</dbReference>
<evidence type="ECO:0000256" key="12">
    <source>
        <dbReference type="PIRSR" id="PIRSR602081-1"/>
    </source>
</evidence>
<dbReference type="GO" id="GO:0003677">
    <property type="term" value="F:DNA binding"/>
    <property type="evidence" value="ECO:0007669"/>
    <property type="project" value="TreeGrafter"/>
</dbReference>
<evidence type="ECO:0000313" key="17">
    <source>
        <dbReference type="Proteomes" id="UP000235005"/>
    </source>
</evidence>
<sequence>MSEEPTPVIYWFRQDLRLDDLPALHAAVESGAPVIPCFIIDEDAPQKWAPGNASRWWLRGSLGALAKAIEKRQGTLLVRSGCSEDVLSELIEETGAYAVYCSQAYEPWNRELEERLGARLGRLGVALHCLPGSLIFTPGDVLNRAGLPFKVFTPFWRHCRSQLPESRLLPAPGVGAFAAQVPTGQDPEAWPLASSSLQPVEDWGERWTPGADGALSALDRFLNEALSGYREDRDIPAVAGTSRLSPHLHWGEISPRHVAQVLRTDAPGDTEDDQEKFLAELGWREFNQHLLFHFPHIDEQPFKDDFKSMPWRPDADAFEAWKAGLTGYPIVDAGMRELRATGFMHNRVRMICASFLTKHLLVPWQWGARWFWETLVDADLANNSGGWQWVAGCGADASPWFRIFNPVLQGKKFDPEGAYVRHWVPELAALPDRSLHAPWELAPLLLAEADVVLGETYPHPLVDHATARAQALEAYHDRSSAPQAPPT</sequence>
<dbReference type="Pfam" id="PF00875">
    <property type="entry name" value="DNA_photolyase"/>
    <property type="match status" value="1"/>
</dbReference>
<feature type="site" description="Electron transfer via tryptophanyl radical" evidence="13">
    <location>
        <position position="311"/>
    </location>
</feature>
<keyword evidence="5 12" id="KW-0285">Flavoprotein</keyword>
<evidence type="ECO:0000256" key="11">
    <source>
        <dbReference type="ARBA" id="ARBA00083107"/>
    </source>
</evidence>
<dbReference type="PROSITE" id="PS00394">
    <property type="entry name" value="DNA_PHOTOLYASES_1_1"/>
    <property type="match status" value="1"/>
</dbReference>
<dbReference type="PANTHER" id="PTHR11455:SF9">
    <property type="entry name" value="CRYPTOCHROME CIRCADIAN CLOCK 5 ISOFORM X1"/>
    <property type="match status" value="1"/>
</dbReference>
<gene>
    <name evidence="16" type="ORF">C0039_07215</name>
</gene>
<dbReference type="Gene3D" id="1.25.40.80">
    <property type="match status" value="1"/>
</dbReference>
<dbReference type="AlphaFoldDB" id="A0A2N5X494"/>
<feature type="binding site" evidence="12">
    <location>
        <position position="229"/>
    </location>
    <ligand>
        <name>FAD</name>
        <dbReference type="ChEBI" id="CHEBI:57692"/>
    </ligand>
</feature>
<evidence type="ECO:0000256" key="4">
    <source>
        <dbReference type="ARBA" id="ARBA00014046"/>
    </source>
</evidence>
<dbReference type="EC" id="4.1.99.3" evidence="3"/>
<dbReference type="Pfam" id="PF03441">
    <property type="entry name" value="FAD_binding_7"/>
    <property type="match status" value="1"/>
</dbReference>
<keyword evidence="6 12" id="KW-0274">FAD</keyword>
<evidence type="ECO:0000259" key="15">
    <source>
        <dbReference type="PROSITE" id="PS51645"/>
    </source>
</evidence>
<comment type="similarity">
    <text evidence="2">Belongs to the DNA photolyase class-1 family.</text>
</comment>
<evidence type="ECO:0000256" key="7">
    <source>
        <dbReference type="ARBA" id="ARBA00022991"/>
    </source>
</evidence>
<evidence type="ECO:0000256" key="10">
    <source>
        <dbReference type="ARBA" id="ARBA00059220"/>
    </source>
</evidence>
<dbReference type="PROSITE" id="PS00691">
    <property type="entry name" value="DNA_PHOTOLYASES_1_2"/>
    <property type="match status" value="1"/>
</dbReference>
<evidence type="ECO:0000256" key="3">
    <source>
        <dbReference type="ARBA" id="ARBA00013149"/>
    </source>
</evidence>